<comment type="caution">
    <text evidence="11">The sequence shown here is derived from an EMBL/GenBank/DDBJ whole genome shotgun (WGS) entry which is preliminary data.</text>
</comment>
<evidence type="ECO:0000256" key="5">
    <source>
        <dbReference type="ARBA" id="ARBA00022679"/>
    </source>
</evidence>
<dbReference type="CDD" id="cd08704">
    <property type="entry name" value="Met_tRNA_FMT_C"/>
    <property type="match status" value="1"/>
</dbReference>
<dbReference type="GO" id="GO:0004479">
    <property type="term" value="F:methionyl-tRNA formyltransferase activity"/>
    <property type="evidence" value="ECO:0007669"/>
    <property type="project" value="UniProtKB-UniRule"/>
</dbReference>
<dbReference type="InterPro" id="IPR041711">
    <property type="entry name" value="Met-tRNA-FMT_N"/>
</dbReference>
<reference evidence="11 12" key="1">
    <citation type="submission" date="2018-05" db="EMBL/GenBank/DDBJ databases">
        <title>Genomic Encyclopedia of Type Strains, Phase IV (KMG-IV): sequencing the most valuable type-strain genomes for metagenomic binning, comparative biology and taxonomic classification.</title>
        <authorList>
            <person name="Goeker M."/>
        </authorList>
    </citation>
    <scope>NUCLEOTIDE SEQUENCE [LARGE SCALE GENOMIC DNA]</scope>
    <source>
        <strain evidence="11 12">JC118</strain>
    </source>
</reference>
<evidence type="ECO:0000313" key="11">
    <source>
        <dbReference type="EMBL" id="PXX77520.1"/>
    </source>
</evidence>
<dbReference type="RefSeq" id="WP_022937655.1">
    <property type="nucleotide sequence ID" value="NZ_CABKRQ010000003.1"/>
</dbReference>
<evidence type="ECO:0000259" key="10">
    <source>
        <dbReference type="Pfam" id="PF02911"/>
    </source>
</evidence>
<dbReference type="Pfam" id="PF02911">
    <property type="entry name" value="Formyl_trans_C"/>
    <property type="match status" value="1"/>
</dbReference>
<dbReference type="InterPro" id="IPR005794">
    <property type="entry name" value="Fmt"/>
</dbReference>
<dbReference type="Gene3D" id="3.10.25.10">
    <property type="entry name" value="Formyl transferase, C-terminal domain"/>
    <property type="match status" value="1"/>
</dbReference>
<evidence type="ECO:0000259" key="9">
    <source>
        <dbReference type="Pfam" id="PF00551"/>
    </source>
</evidence>
<evidence type="ECO:0000256" key="3">
    <source>
        <dbReference type="ARBA" id="ARBA00012261"/>
    </source>
</evidence>
<feature type="binding site" evidence="8">
    <location>
        <begin position="110"/>
        <end position="113"/>
    </location>
    <ligand>
        <name>(6S)-5,6,7,8-tetrahydrofolate</name>
        <dbReference type="ChEBI" id="CHEBI:57453"/>
    </ligand>
</feature>
<dbReference type="PANTHER" id="PTHR11138:SF5">
    <property type="entry name" value="METHIONYL-TRNA FORMYLTRANSFERASE, MITOCHONDRIAL"/>
    <property type="match status" value="1"/>
</dbReference>
<protein>
    <recommendedName>
        <fullName evidence="4 8">Methionyl-tRNA formyltransferase</fullName>
        <ecNumber evidence="3 8">2.1.2.9</ecNumber>
    </recommendedName>
</protein>
<evidence type="ECO:0000256" key="7">
    <source>
        <dbReference type="ARBA" id="ARBA00048558"/>
    </source>
</evidence>
<evidence type="ECO:0000256" key="4">
    <source>
        <dbReference type="ARBA" id="ARBA00016014"/>
    </source>
</evidence>
<proteinExistence type="inferred from homology"/>
<dbReference type="InterPro" id="IPR011034">
    <property type="entry name" value="Formyl_transferase-like_C_sf"/>
</dbReference>
<dbReference type="EC" id="2.1.2.9" evidence="3 8"/>
<feature type="domain" description="Formyl transferase N-terminal" evidence="9">
    <location>
        <begin position="5"/>
        <end position="181"/>
    </location>
</feature>
<comment type="function">
    <text evidence="1 8">Attaches a formyl group to the free amino group of methionyl-tRNA(fMet). The formyl group appears to play a dual role in the initiator identity of N-formylmethionyl-tRNA by promoting its recognition by IF2 and preventing the misappropriation of this tRNA by the elongation apparatus.</text>
</comment>
<dbReference type="AlphaFoldDB" id="A0A318KJA4"/>
<accession>A0A318KJA4</accession>
<dbReference type="SUPFAM" id="SSF53328">
    <property type="entry name" value="Formyltransferase"/>
    <property type="match status" value="1"/>
</dbReference>
<dbReference type="InterPro" id="IPR005793">
    <property type="entry name" value="Formyl_trans_C"/>
</dbReference>
<dbReference type="InterPro" id="IPR002376">
    <property type="entry name" value="Formyl_transf_N"/>
</dbReference>
<gene>
    <name evidence="8" type="primary">fmt</name>
    <name evidence="11" type="ORF">DES51_11069</name>
</gene>
<evidence type="ECO:0000313" key="12">
    <source>
        <dbReference type="Proteomes" id="UP000247612"/>
    </source>
</evidence>
<feature type="domain" description="Formyl transferase C-terminal" evidence="10">
    <location>
        <begin position="204"/>
        <end position="301"/>
    </location>
</feature>
<keyword evidence="12" id="KW-1185">Reference proteome</keyword>
<evidence type="ECO:0000256" key="8">
    <source>
        <dbReference type="HAMAP-Rule" id="MF_00182"/>
    </source>
</evidence>
<dbReference type="CDD" id="cd08646">
    <property type="entry name" value="FMT_core_Met-tRNA-FMT_N"/>
    <property type="match status" value="1"/>
</dbReference>
<name>A0A318KJA4_9FIRM</name>
<dbReference type="Gene3D" id="3.40.50.170">
    <property type="entry name" value="Formyl transferase, N-terminal domain"/>
    <property type="match status" value="1"/>
</dbReference>
<dbReference type="SUPFAM" id="SSF50486">
    <property type="entry name" value="FMT C-terminal domain-like"/>
    <property type="match status" value="1"/>
</dbReference>
<keyword evidence="5 8" id="KW-0808">Transferase</keyword>
<dbReference type="Pfam" id="PF00551">
    <property type="entry name" value="Formyl_trans_N"/>
    <property type="match status" value="1"/>
</dbReference>
<evidence type="ECO:0000256" key="2">
    <source>
        <dbReference type="ARBA" id="ARBA00010699"/>
    </source>
</evidence>
<dbReference type="STRING" id="1034346.GCA_000313565_01348"/>
<dbReference type="InterPro" id="IPR036477">
    <property type="entry name" value="Formyl_transf_N_sf"/>
</dbReference>
<dbReference type="PANTHER" id="PTHR11138">
    <property type="entry name" value="METHIONYL-TRNA FORMYLTRANSFERASE"/>
    <property type="match status" value="1"/>
</dbReference>
<dbReference type="InterPro" id="IPR037022">
    <property type="entry name" value="Formyl_trans_C_sf"/>
</dbReference>
<comment type="catalytic activity">
    <reaction evidence="7 8">
        <text>L-methionyl-tRNA(fMet) + (6R)-10-formyltetrahydrofolate = N-formyl-L-methionyl-tRNA(fMet) + (6S)-5,6,7,8-tetrahydrofolate + H(+)</text>
        <dbReference type="Rhea" id="RHEA:24380"/>
        <dbReference type="Rhea" id="RHEA-COMP:9952"/>
        <dbReference type="Rhea" id="RHEA-COMP:9953"/>
        <dbReference type="ChEBI" id="CHEBI:15378"/>
        <dbReference type="ChEBI" id="CHEBI:57453"/>
        <dbReference type="ChEBI" id="CHEBI:78530"/>
        <dbReference type="ChEBI" id="CHEBI:78844"/>
        <dbReference type="ChEBI" id="CHEBI:195366"/>
        <dbReference type="EC" id="2.1.2.9"/>
    </reaction>
</comment>
<dbReference type="GO" id="GO:0005829">
    <property type="term" value="C:cytosol"/>
    <property type="evidence" value="ECO:0007669"/>
    <property type="project" value="TreeGrafter"/>
</dbReference>
<dbReference type="Proteomes" id="UP000247612">
    <property type="component" value="Unassembled WGS sequence"/>
</dbReference>
<sequence length="312" mass="34207">MSEQRIIFMGTPVFACGILQRLIDEGCNIVGVVSQPDKKVGRKQELQPTPIKQLAEKYRIPVLQPQRIKEEYEPILALKPDMIITCAYGQIVPQIVLDAPAYGCINVHASLLPRLRGGAPIHKAIIYGEAETGVSIMRMVKKMDAGPVCAVASLKISETDTTGTLHDKLMALGADCLAEVLPKLFADEAKFIEQDESQATFAWNISKEEELIDFNRPAKAVYNHLRGLIPSPVGYALINGKKMKFHQVSLSLEKSDAACGTILGFDADSMKVAVDGGIIHIHQLQLEGKAKTSAREFYNGAGRSYIGKEFNK</sequence>
<evidence type="ECO:0000256" key="6">
    <source>
        <dbReference type="ARBA" id="ARBA00022917"/>
    </source>
</evidence>
<dbReference type="InterPro" id="IPR044135">
    <property type="entry name" value="Met-tRNA-FMT_C"/>
</dbReference>
<keyword evidence="6 8" id="KW-0648">Protein biosynthesis</keyword>
<comment type="similarity">
    <text evidence="2 8">Belongs to the Fmt family.</text>
</comment>
<dbReference type="EMBL" id="QJKH01000010">
    <property type="protein sequence ID" value="PXX77520.1"/>
    <property type="molecule type" value="Genomic_DNA"/>
</dbReference>
<organism evidence="11 12">
    <name type="scientific">Dielma fastidiosa</name>
    <dbReference type="NCBI Taxonomy" id="1034346"/>
    <lineage>
        <taxon>Bacteria</taxon>
        <taxon>Bacillati</taxon>
        <taxon>Bacillota</taxon>
        <taxon>Erysipelotrichia</taxon>
        <taxon>Erysipelotrichales</taxon>
        <taxon>Erysipelotrichaceae</taxon>
        <taxon>Dielma</taxon>
    </lineage>
</organism>
<dbReference type="NCBIfam" id="TIGR00460">
    <property type="entry name" value="fmt"/>
    <property type="match status" value="1"/>
</dbReference>
<evidence type="ECO:0000256" key="1">
    <source>
        <dbReference type="ARBA" id="ARBA00002606"/>
    </source>
</evidence>
<dbReference type="HAMAP" id="MF_00182">
    <property type="entry name" value="Formyl_trans"/>
    <property type="match status" value="1"/>
</dbReference>